<dbReference type="EMBL" id="KN834811">
    <property type="protein sequence ID" value="KIK54924.1"/>
    <property type="molecule type" value="Genomic_DNA"/>
</dbReference>
<evidence type="ECO:0000313" key="2">
    <source>
        <dbReference type="Proteomes" id="UP000053593"/>
    </source>
</evidence>
<dbReference type="OrthoDB" id="2788229at2759"/>
<reference evidence="1 2" key="1">
    <citation type="submission" date="2014-04" db="EMBL/GenBank/DDBJ databases">
        <title>Evolutionary Origins and Diversification of the Mycorrhizal Mutualists.</title>
        <authorList>
            <consortium name="DOE Joint Genome Institute"/>
            <consortium name="Mycorrhizal Genomics Consortium"/>
            <person name="Kohler A."/>
            <person name="Kuo A."/>
            <person name="Nagy L.G."/>
            <person name="Floudas D."/>
            <person name="Copeland A."/>
            <person name="Barry K.W."/>
            <person name="Cichocki N."/>
            <person name="Veneault-Fourrey C."/>
            <person name="LaButti K."/>
            <person name="Lindquist E.A."/>
            <person name="Lipzen A."/>
            <person name="Lundell T."/>
            <person name="Morin E."/>
            <person name="Murat C."/>
            <person name="Riley R."/>
            <person name="Ohm R."/>
            <person name="Sun H."/>
            <person name="Tunlid A."/>
            <person name="Henrissat B."/>
            <person name="Grigoriev I.V."/>
            <person name="Hibbett D.S."/>
            <person name="Martin F."/>
        </authorList>
    </citation>
    <scope>NUCLEOTIDE SEQUENCE [LARGE SCALE GENOMIC DNA]</scope>
    <source>
        <strain evidence="1 2">FD-317 M1</strain>
    </source>
</reference>
<proteinExistence type="predicted"/>
<dbReference type="Proteomes" id="UP000053593">
    <property type="component" value="Unassembled WGS sequence"/>
</dbReference>
<organism evidence="1 2">
    <name type="scientific">Collybiopsis luxurians FD-317 M1</name>
    <dbReference type="NCBI Taxonomy" id="944289"/>
    <lineage>
        <taxon>Eukaryota</taxon>
        <taxon>Fungi</taxon>
        <taxon>Dikarya</taxon>
        <taxon>Basidiomycota</taxon>
        <taxon>Agaricomycotina</taxon>
        <taxon>Agaricomycetes</taxon>
        <taxon>Agaricomycetidae</taxon>
        <taxon>Agaricales</taxon>
        <taxon>Marasmiineae</taxon>
        <taxon>Omphalotaceae</taxon>
        <taxon>Collybiopsis</taxon>
        <taxon>Collybiopsis luxurians</taxon>
    </lineage>
</organism>
<evidence type="ECO:0000313" key="1">
    <source>
        <dbReference type="EMBL" id="KIK54924.1"/>
    </source>
</evidence>
<protein>
    <submittedName>
        <fullName evidence="1">Unplaced genomic scaffold GYMLUscaffold_63, whole genome shotgun sequence</fullName>
    </submittedName>
</protein>
<sequence length="165" mass="18697">MPCDYSYKTLFSSLKRSITHLTLDLDETVLRANIKFLMFPQPQCLQLIVNPLLGNVPREIINTLCRSSSGGSSQSSSSSSNKLKRLQFGFDSRFFPEEHPVIEVFRSYPSIDRQLLDLIIHQSKVALVTIALPAIDLERAFPETMGTGSLKSQGTNEWWCRPNYL</sequence>
<name>A0A0D0BYJ7_9AGAR</name>
<dbReference type="AlphaFoldDB" id="A0A0D0BYJ7"/>
<dbReference type="HOGENOM" id="CLU_1610951_0_0_1"/>
<accession>A0A0D0BYJ7</accession>
<gene>
    <name evidence="1" type="ORF">GYMLUDRAFT_87855</name>
</gene>
<keyword evidence="2" id="KW-1185">Reference proteome</keyword>